<dbReference type="PANTHER" id="PTHR48100">
    <property type="entry name" value="BROAD-SPECIFICITY PHOSPHATASE YOR283W-RELATED"/>
    <property type="match status" value="1"/>
</dbReference>
<dbReference type="RefSeq" id="WP_089739545.1">
    <property type="nucleotide sequence ID" value="NZ_FOGL01000003.1"/>
</dbReference>
<dbReference type="SUPFAM" id="SSF53254">
    <property type="entry name" value="Phosphoglycerate mutase-like"/>
    <property type="match status" value="1"/>
</dbReference>
<dbReference type="Pfam" id="PF00300">
    <property type="entry name" value="His_Phos_1"/>
    <property type="match status" value="1"/>
</dbReference>
<dbReference type="InterPro" id="IPR029033">
    <property type="entry name" value="His_PPase_superfam"/>
</dbReference>
<dbReference type="Proteomes" id="UP000199687">
    <property type="component" value="Unassembled WGS sequence"/>
</dbReference>
<name>A0A1H9NCS7_9BACI</name>
<evidence type="ECO:0000256" key="2">
    <source>
        <dbReference type="PIRSR" id="PIRSR613078-2"/>
    </source>
</evidence>
<dbReference type="PANTHER" id="PTHR48100:SF1">
    <property type="entry name" value="HISTIDINE PHOSPHATASE FAMILY PROTEIN-RELATED"/>
    <property type="match status" value="1"/>
</dbReference>
<dbReference type="EMBL" id="FOGL01000003">
    <property type="protein sequence ID" value="SER33621.1"/>
    <property type="molecule type" value="Genomic_DNA"/>
</dbReference>
<dbReference type="GO" id="GO:0005737">
    <property type="term" value="C:cytoplasm"/>
    <property type="evidence" value="ECO:0007669"/>
    <property type="project" value="TreeGrafter"/>
</dbReference>
<evidence type="ECO:0000256" key="1">
    <source>
        <dbReference type="PIRSR" id="PIRSR613078-1"/>
    </source>
</evidence>
<sequence length="202" mass="23082">MAIFFVRHGKDDESYRGGWSQRGLIAEGIEQSRKLGSYLAGKNDDFKITRIISSDLTRALETAECITDHLPLEIEHSEKWRETNNGVLAGMANEEANLKYPGLYFSSLAMDEKYPGGDSPNETYSRIKQVWEDICEEHKENEGENILIITHGGVINIVYHLLKGLEWTNKTSRFPVTYTSIHAVEFQNKSWCLTKENETNHL</sequence>
<feature type="active site" description="Tele-phosphohistidine intermediate" evidence="1">
    <location>
        <position position="8"/>
    </location>
</feature>
<protein>
    <submittedName>
        <fullName evidence="3">Probable phosphoglycerate mutase</fullName>
    </submittedName>
</protein>
<dbReference type="AlphaFoldDB" id="A0A1H9NCS7"/>
<dbReference type="STRING" id="531814.SAMN04487944_10372"/>
<keyword evidence="4" id="KW-1185">Reference proteome</keyword>
<accession>A0A1H9NCS7</accession>
<dbReference type="CDD" id="cd07067">
    <property type="entry name" value="HP_PGM_like"/>
    <property type="match status" value="1"/>
</dbReference>
<dbReference type="OrthoDB" id="9782128at2"/>
<dbReference type="InterPro" id="IPR050275">
    <property type="entry name" value="PGM_Phosphatase"/>
</dbReference>
<dbReference type="Gene3D" id="3.40.50.1240">
    <property type="entry name" value="Phosphoglycerate mutase-like"/>
    <property type="match status" value="1"/>
</dbReference>
<reference evidence="3 4" key="1">
    <citation type="submission" date="2016-10" db="EMBL/GenBank/DDBJ databases">
        <authorList>
            <person name="de Groot N.N."/>
        </authorList>
    </citation>
    <scope>NUCLEOTIDE SEQUENCE [LARGE SCALE GENOMIC DNA]</scope>
    <source>
        <strain evidence="3 4">CGMCC 1.7727</strain>
    </source>
</reference>
<evidence type="ECO:0000313" key="3">
    <source>
        <dbReference type="EMBL" id="SER33621.1"/>
    </source>
</evidence>
<feature type="active site" description="Proton donor/acceptor" evidence="1">
    <location>
        <position position="82"/>
    </location>
</feature>
<dbReference type="InterPro" id="IPR013078">
    <property type="entry name" value="His_Pase_superF_clade-1"/>
</dbReference>
<dbReference type="SMART" id="SM00855">
    <property type="entry name" value="PGAM"/>
    <property type="match status" value="1"/>
</dbReference>
<evidence type="ECO:0000313" key="4">
    <source>
        <dbReference type="Proteomes" id="UP000199687"/>
    </source>
</evidence>
<organism evidence="3 4">
    <name type="scientific">Gracilibacillus ureilyticus</name>
    <dbReference type="NCBI Taxonomy" id="531814"/>
    <lineage>
        <taxon>Bacteria</taxon>
        <taxon>Bacillati</taxon>
        <taxon>Bacillota</taxon>
        <taxon>Bacilli</taxon>
        <taxon>Bacillales</taxon>
        <taxon>Bacillaceae</taxon>
        <taxon>Gracilibacillus</taxon>
    </lineage>
</organism>
<feature type="binding site" evidence="2">
    <location>
        <position position="58"/>
    </location>
    <ligand>
        <name>substrate</name>
    </ligand>
</feature>
<dbReference type="GO" id="GO:0016791">
    <property type="term" value="F:phosphatase activity"/>
    <property type="evidence" value="ECO:0007669"/>
    <property type="project" value="TreeGrafter"/>
</dbReference>
<gene>
    <name evidence="3" type="ORF">SAMN04487944_10372</name>
</gene>
<proteinExistence type="predicted"/>